<feature type="region of interest" description="Disordered" evidence="1">
    <location>
        <begin position="136"/>
        <end position="156"/>
    </location>
</feature>
<reference evidence="2" key="1">
    <citation type="submission" date="2020-09" db="EMBL/GenBank/DDBJ databases">
        <title>Comparative genome analyses of four rice-infecting Rhizoctonia solani isolates reveal extensive enrichment of homogalacturonan modification genes.</title>
        <authorList>
            <person name="Lee D.-Y."/>
            <person name="Jeon J."/>
            <person name="Kim K.-T."/>
            <person name="Cheong K."/>
            <person name="Song H."/>
            <person name="Choi G."/>
            <person name="Ko J."/>
            <person name="Opiyo S.O."/>
            <person name="Zuo S."/>
            <person name="Madhav S."/>
            <person name="Lee Y.-H."/>
            <person name="Wang G.-L."/>
        </authorList>
    </citation>
    <scope>NUCLEOTIDE SEQUENCE</scope>
    <source>
        <strain evidence="2">AG1-IA WGL</strain>
    </source>
</reference>
<protein>
    <submittedName>
        <fullName evidence="2">Uncharacterized protein</fullName>
    </submittedName>
</protein>
<name>A0A8H7I1R6_9AGAM</name>
<organism evidence="2 3">
    <name type="scientific">Rhizoctonia solani</name>
    <dbReference type="NCBI Taxonomy" id="456999"/>
    <lineage>
        <taxon>Eukaryota</taxon>
        <taxon>Fungi</taxon>
        <taxon>Dikarya</taxon>
        <taxon>Basidiomycota</taxon>
        <taxon>Agaricomycotina</taxon>
        <taxon>Agaricomycetes</taxon>
        <taxon>Cantharellales</taxon>
        <taxon>Ceratobasidiaceae</taxon>
        <taxon>Rhizoctonia</taxon>
    </lineage>
</organism>
<evidence type="ECO:0000313" key="2">
    <source>
        <dbReference type="EMBL" id="KAF8713665.1"/>
    </source>
</evidence>
<accession>A0A8H7I1R6</accession>
<sequence>MGRDCGTTLSYLTSYAQSRFLNGTRELAPRDLILLANLPPTWATLAQFPKDDFKKALVGITTNSGRSYEVKIDRAVGLDLLAHLTQGPPPPTAELPLQDALLVCPPASPSDSRLTNEAICANKNKTVYSHLAMPSSTMIPSRHPQPGYAQPTSSYRERSLVTAIRRQKIRRQSCSPATFIDARQNTTTSQRKHVREFESNGFQLKISARTSRRPAWNSSTNLDSKRRAPNTPAQPVKIAVPLLPASTNQERVNPVRASQPSTQHVPTIHPICSSPSPACALNSGSPMPALTIGPLTPLPSIPHLLRTLEPNSQSKFAIYEPLYEYAKEAPSDAEVARMKNQLCKGRPSDCKCGTGICVSDVLEMVKANPKINNFGSNLLDDIMTITFQSRSLRASAISACLQD</sequence>
<evidence type="ECO:0000313" key="3">
    <source>
        <dbReference type="Proteomes" id="UP000602905"/>
    </source>
</evidence>
<dbReference type="Proteomes" id="UP000602905">
    <property type="component" value="Unassembled WGS sequence"/>
</dbReference>
<dbReference type="AlphaFoldDB" id="A0A8H7I1R6"/>
<feature type="non-terminal residue" evidence="2">
    <location>
        <position position="403"/>
    </location>
</feature>
<dbReference type="OrthoDB" id="10344165at2759"/>
<gene>
    <name evidence="2" type="ORF">RHS03_00416</name>
</gene>
<evidence type="ECO:0000256" key="1">
    <source>
        <dbReference type="SAM" id="MobiDB-lite"/>
    </source>
</evidence>
<proteinExistence type="predicted"/>
<feature type="region of interest" description="Disordered" evidence="1">
    <location>
        <begin position="209"/>
        <end position="233"/>
    </location>
</feature>
<comment type="caution">
    <text evidence="2">The sequence shown here is derived from an EMBL/GenBank/DDBJ whole genome shotgun (WGS) entry which is preliminary data.</text>
</comment>
<dbReference type="EMBL" id="JACYCD010000022">
    <property type="protein sequence ID" value="KAF8713665.1"/>
    <property type="molecule type" value="Genomic_DNA"/>
</dbReference>